<comment type="caution">
    <text evidence="1">The sequence shown here is derived from an EMBL/GenBank/DDBJ whole genome shotgun (WGS) entry which is preliminary data.</text>
</comment>
<evidence type="ECO:0000313" key="1">
    <source>
        <dbReference type="EMBL" id="PXV67097.1"/>
    </source>
</evidence>
<dbReference type="Gene3D" id="2.130.10.10">
    <property type="entry name" value="YVTN repeat-like/Quinoprotein amine dehydrogenase"/>
    <property type="match status" value="2"/>
</dbReference>
<dbReference type="AlphaFoldDB" id="A0A318EC93"/>
<dbReference type="CDD" id="cd15482">
    <property type="entry name" value="Sialidase_non-viral"/>
    <property type="match status" value="1"/>
</dbReference>
<gene>
    <name evidence="1" type="ORF">C8D93_10673</name>
</gene>
<protein>
    <recommendedName>
        <fullName evidence="3">BNR/Asp-box repeat protein</fullName>
    </recommendedName>
</protein>
<dbReference type="SUPFAM" id="SSF110296">
    <property type="entry name" value="Oligoxyloglucan reducing end-specific cellobiohydrolase"/>
    <property type="match status" value="1"/>
</dbReference>
<keyword evidence="2" id="KW-1185">Reference proteome</keyword>
<evidence type="ECO:0008006" key="3">
    <source>
        <dbReference type="Google" id="ProtNLM"/>
    </source>
</evidence>
<dbReference type="OrthoDB" id="9757809at2"/>
<name>A0A318EC93_9GAMM</name>
<proteinExistence type="predicted"/>
<dbReference type="PROSITE" id="PS51257">
    <property type="entry name" value="PROKAR_LIPOPROTEIN"/>
    <property type="match status" value="1"/>
</dbReference>
<dbReference type="InterPro" id="IPR015943">
    <property type="entry name" value="WD40/YVTN_repeat-like_dom_sf"/>
</dbReference>
<dbReference type="EMBL" id="QICN01000006">
    <property type="protein sequence ID" value="PXV67097.1"/>
    <property type="molecule type" value="Genomic_DNA"/>
</dbReference>
<dbReference type="RefSeq" id="WP_110265418.1">
    <property type="nucleotide sequence ID" value="NZ_CAWNXA010000006.1"/>
</dbReference>
<sequence length="358" mass="38422">MIRRIVHVVLLVALQGILGCGGIGGSLPEEDVFESRGLAGLTVVGFVENESTVLAATDTGIHRYDGGNSWTRTTPENWSVGAIEALYPSQIMAFVDDGGAYGRLVESLDGGNSWHAVEHDFGGSGEAGPCDPVRRLQFNDRSGELFATGNAVVAVSADFGRTWSVIDGDWCGLASGLSALTWVQDTQSLWFGGQNAIEDPVLKRMDYATRNVADRSAAARDTLGRPSTIKNVVRAMLDGPRLFATGEGGVMRSADDGQSWEASIANDDARFYFDLAVDARTGTIYTAGWNKDFTSPQPLILEASTDGGRTWTPHRHADERLLGGVWSLRLFDDGGRSRLFLGLQGGGVYEADLDRLDG</sequence>
<reference evidence="1 2" key="1">
    <citation type="submission" date="2018-04" db="EMBL/GenBank/DDBJ databases">
        <title>Genomic Encyclopedia of Type Strains, Phase IV (KMG-IV): sequencing the most valuable type-strain genomes for metagenomic binning, comparative biology and taxonomic classification.</title>
        <authorList>
            <person name="Goeker M."/>
        </authorList>
    </citation>
    <scope>NUCLEOTIDE SEQUENCE [LARGE SCALE GENOMIC DNA]</scope>
    <source>
        <strain evidence="1 2">DSM 104150</strain>
    </source>
</reference>
<dbReference type="Proteomes" id="UP000248330">
    <property type="component" value="Unassembled WGS sequence"/>
</dbReference>
<organism evidence="1 2">
    <name type="scientific">Sinimarinibacterium flocculans</name>
    <dbReference type="NCBI Taxonomy" id="985250"/>
    <lineage>
        <taxon>Bacteria</taxon>
        <taxon>Pseudomonadati</taxon>
        <taxon>Pseudomonadota</taxon>
        <taxon>Gammaproteobacteria</taxon>
        <taxon>Nevskiales</taxon>
        <taxon>Nevskiaceae</taxon>
        <taxon>Sinimarinibacterium</taxon>
    </lineage>
</organism>
<accession>A0A318EC93</accession>
<evidence type="ECO:0000313" key="2">
    <source>
        <dbReference type="Proteomes" id="UP000248330"/>
    </source>
</evidence>